<dbReference type="HOGENOM" id="CLU_071985_0_0_2"/>
<name>G7VGQ4_9CREN</name>
<reference evidence="3 4" key="1">
    <citation type="journal article" date="2012" name="J. Bacteriol.">
        <title>Complete genome sequence of strain 1860, a crenarchaeon of the genus pyrobaculum able to grow with various electron acceptors.</title>
        <authorList>
            <person name="Mardanov A.V."/>
            <person name="Gumerov V.M."/>
            <person name="Slobodkina G.B."/>
            <person name="Beletsky A.V."/>
            <person name="Bonch-Osmolovskaya E.A."/>
            <person name="Ravin N.V."/>
            <person name="Skryabin K.G."/>
        </authorList>
    </citation>
    <scope>NUCLEOTIDE SEQUENCE [LARGE SCALE GENOMIC DNA]</scope>
    <source>
        <strain evidence="3 4">1860</strain>
    </source>
</reference>
<dbReference type="InterPro" id="IPR038763">
    <property type="entry name" value="DHH_sf"/>
</dbReference>
<dbReference type="SUPFAM" id="SSF64182">
    <property type="entry name" value="DHH phosphoesterases"/>
    <property type="match status" value="1"/>
</dbReference>
<dbReference type="STRING" id="1104324.P186_1744"/>
<dbReference type="KEGG" id="pyr:P186_1744"/>
<dbReference type="GO" id="GO:0003676">
    <property type="term" value="F:nucleic acid binding"/>
    <property type="evidence" value="ECO:0007669"/>
    <property type="project" value="InterPro"/>
</dbReference>
<dbReference type="eggNOG" id="arCOG00424">
    <property type="taxonomic scope" value="Archaea"/>
</dbReference>
<dbReference type="InterPro" id="IPR003156">
    <property type="entry name" value="DHHA1_dom"/>
</dbReference>
<evidence type="ECO:0000313" key="3">
    <source>
        <dbReference type="EMBL" id="AET33154.1"/>
    </source>
</evidence>
<dbReference type="InterPro" id="IPR052968">
    <property type="entry name" value="Nucleotide_metab_enz"/>
</dbReference>
<evidence type="ECO:0000259" key="2">
    <source>
        <dbReference type="Pfam" id="PF02272"/>
    </source>
</evidence>
<keyword evidence="4" id="KW-1185">Reference proteome</keyword>
<evidence type="ECO:0000259" key="1">
    <source>
        <dbReference type="Pfam" id="PF01368"/>
    </source>
</evidence>
<dbReference type="AlphaFoldDB" id="G7VGQ4"/>
<protein>
    <submittedName>
        <fullName evidence="3">Phosphoesterase, DHHA1</fullName>
    </submittedName>
</protein>
<accession>G7VGQ4</accession>
<dbReference type="InterPro" id="IPR001667">
    <property type="entry name" value="DDH_dom"/>
</dbReference>
<dbReference type="EMBL" id="CP003098">
    <property type="protein sequence ID" value="AET33154.1"/>
    <property type="molecule type" value="Genomic_DNA"/>
</dbReference>
<dbReference type="PANTHER" id="PTHR42146">
    <property type="entry name" value="3',5'-CYCLIC-NUCLEOTIDE PHOSPHODIESTERASE"/>
    <property type="match status" value="1"/>
</dbReference>
<dbReference type="Proteomes" id="UP000005867">
    <property type="component" value="Chromosome"/>
</dbReference>
<dbReference type="Gene3D" id="3.90.1640.10">
    <property type="entry name" value="inorganic pyrophosphatase (n-terminal core)"/>
    <property type="match status" value="1"/>
</dbReference>
<dbReference type="BioCyc" id="PSP1104324:GJSN-1710-MONOMER"/>
<gene>
    <name evidence="3" type="ORF">P186_1744</name>
</gene>
<proteinExistence type="predicted"/>
<dbReference type="Pfam" id="PF01368">
    <property type="entry name" value="DHH"/>
    <property type="match status" value="1"/>
</dbReference>
<evidence type="ECO:0000313" key="4">
    <source>
        <dbReference type="Proteomes" id="UP000005867"/>
    </source>
</evidence>
<sequence>MAHGDADGVCSAALVKAALAGDYDEVRIYFTHPVDLVKDFREAAAGDVYIVDVAIDEKIAGEAREVFSRYTGRVVYIDHHPLSADLPGVEVVHEEGPSASELVYRRLAGRLPRAYTRVALYGAISDYMDYTEWVRSALERWDKRIVYYEAGVLMQGLERARKDHEFKREVVNHLAGNGAPSAMAKLLKLAEEQARVNEALVGWVEKNALVEGKVAYVINPPGPLGLAANLARGLKDALVGLAAEERGEIYVMSLRSSAGVDLNAFLREFARRQSASGGGHKNAAGARIPRALLGDLLRELNLYISRQTRGRASSQ</sequence>
<feature type="domain" description="DDH" evidence="1">
    <location>
        <begin position="2"/>
        <end position="108"/>
    </location>
</feature>
<dbReference type="Pfam" id="PF02272">
    <property type="entry name" value="DHHA1"/>
    <property type="match status" value="1"/>
</dbReference>
<feature type="domain" description="DHHA1" evidence="2">
    <location>
        <begin position="227"/>
        <end position="304"/>
    </location>
</feature>
<dbReference type="Gene3D" id="3.10.310.30">
    <property type="match status" value="1"/>
</dbReference>
<dbReference type="PANTHER" id="PTHR42146:SF1">
    <property type="entry name" value="OLIGORIBONUCLEASE NRNB"/>
    <property type="match status" value="1"/>
</dbReference>
<organism evidence="3 4">
    <name type="scientific">Pyrobaculum ferrireducens</name>
    <dbReference type="NCBI Taxonomy" id="1104324"/>
    <lineage>
        <taxon>Archaea</taxon>
        <taxon>Thermoproteota</taxon>
        <taxon>Thermoprotei</taxon>
        <taxon>Thermoproteales</taxon>
        <taxon>Thermoproteaceae</taxon>
        <taxon>Pyrobaculum</taxon>
    </lineage>
</organism>